<organism evidence="3 4">
    <name type="scientific">Micromonospora inaquosa</name>
    <dbReference type="NCBI Taxonomy" id="2203716"/>
    <lineage>
        <taxon>Bacteria</taxon>
        <taxon>Bacillati</taxon>
        <taxon>Actinomycetota</taxon>
        <taxon>Actinomycetes</taxon>
        <taxon>Micromonosporales</taxon>
        <taxon>Micromonosporaceae</taxon>
        <taxon>Micromonospora</taxon>
    </lineage>
</organism>
<feature type="region of interest" description="Disordered" evidence="1">
    <location>
        <begin position="42"/>
        <end position="96"/>
    </location>
</feature>
<proteinExistence type="predicted"/>
<dbReference type="Proteomes" id="UP000282312">
    <property type="component" value="Unassembled WGS sequence"/>
</dbReference>
<name>A0A3N9WEK4_9ACTN</name>
<accession>A0A3N9WEK4</accession>
<evidence type="ECO:0000313" key="3">
    <source>
        <dbReference type="EMBL" id="RQW99314.1"/>
    </source>
</evidence>
<feature type="transmembrane region" description="Helical" evidence="2">
    <location>
        <begin position="20"/>
        <end position="39"/>
    </location>
</feature>
<evidence type="ECO:0000256" key="1">
    <source>
        <dbReference type="SAM" id="MobiDB-lite"/>
    </source>
</evidence>
<reference evidence="3 4" key="1">
    <citation type="submission" date="2018-05" db="EMBL/GenBank/DDBJ databases">
        <title>Micromonospora from Atacama Desert.</title>
        <authorList>
            <person name="Carro L."/>
            <person name="Goodfellow M."/>
            <person name="Klenk H.-P."/>
        </authorList>
    </citation>
    <scope>NUCLEOTIDE SEQUENCE [LARGE SCALE GENOMIC DNA]</scope>
    <source>
        <strain evidence="3 4">LB39</strain>
    </source>
</reference>
<keyword evidence="2" id="KW-0472">Membrane</keyword>
<sequence>MTAGLTRSVLRRARQRRRWVVEGVAALVGLVVLISYLSFRSGPEPDDQAAPGGVSAGAARSPVLPAADGRTGEAGPATPGLRPRQRPPSPDPTPSA</sequence>
<dbReference type="EMBL" id="QGSZ01000272">
    <property type="protein sequence ID" value="RQW99314.1"/>
    <property type="molecule type" value="Genomic_DNA"/>
</dbReference>
<dbReference type="AlphaFoldDB" id="A0A3N9WEK4"/>
<comment type="caution">
    <text evidence="3">The sequence shown here is derived from an EMBL/GenBank/DDBJ whole genome shotgun (WGS) entry which is preliminary data.</text>
</comment>
<keyword evidence="2" id="KW-0812">Transmembrane</keyword>
<gene>
    <name evidence="3" type="ORF">DLJ59_24965</name>
</gene>
<keyword evidence="4" id="KW-1185">Reference proteome</keyword>
<evidence type="ECO:0000313" key="4">
    <source>
        <dbReference type="Proteomes" id="UP000282312"/>
    </source>
</evidence>
<feature type="non-terminal residue" evidence="3">
    <location>
        <position position="96"/>
    </location>
</feature>
<evidence type="ECO:0000256" key="2">
    <source>
        <dbReference type="SAM" id="Phobius"/>
    </source>
</evidence>
<keyword evidence="2" id="KW-1133">Transmembrane helix</keyword>
<feature type="compositionally biased region" description="Pro residues" evidence="1">
    <location>
        <begin position="86"/>
        <end position="96"/>
    </location>
</feature>
<protein>
    <submittedName>
        <fullName evidence="3">Uncharacterized protein</fullName>
    </submittedName>
</protein>